<evidence type="ECO:0000256" key="8">
    <source>
        <dbReference type="SAM" id="SignalP"/>
    </source>
</evidence>
<comment type="caution">
    <text evidence="10">The sequence shown here is derived from an EMBL/GenBank/DDBJ whole genome shotgun (WGS) entry which is preliminary data.</text>
</comment>
<evidence type="ECO:0000259" key="9">
    <source>
        <dbReference type="PROSITE" id="PS51701"/>
    </source>
</evidence>
<evidence type="ECO:0000256" key="3">
    <source>
        <dbReference type="ARBA" id="ARBA00022475"/>
    </source>
</evidence>
<evidence type="ECO:0000256" key="7">
    <source>
        <dbReference type="ARBA" id="ARBA00023180"/>
    </source>
</evidence>
<dbReference type="GO" id="GO:0009986">
    <property type="term" value="C:cell surface"/>
    <property type="evidence" value="ECO:0007669"/>
    <property type="project" value="UniProtKB-SubCell"/>
</dbReference>
<feature type="chain" id="PRO_5041967554" evidence="8">
    <location>
        <begin position="22"/>
        <end position="620"/>
    </location>
</feature>
<dbReference type="PROSITE" id="PS51701">
    <property type="entry name" value="6_CYS"/>
    <property type="match status" value="2"/>
</dbReference>
<keyword evidence="5" id="KW-0472">Membrane</keyword>
<protein>
    <submittedName>
        <fullName evidence="10">Bifunctional 6-Cysteine (6-Cys) domain/6-Cysteine (6-Cys) domain superfamily</fullName>
    </submittedName>
</protein>
<dbReference type="InterPro" id="IPR038160">
    <property type="entry name" value="6_CYS_dom_sf"/>
</dbReference>
<accession>A0AAD9PIL6</accession>
<proteinExistence type="predicted"/>
<sequence length="620" mass="70557">MIHKLYITILSLFIIAQSSKGEMPYNEIQAHGREIGGIDEAKLTNITYVDHFDFISSSAKFKTINLTPGHSIKYVCGNEALRNQGTVKMYPQNPITQTLDTAVRHQYDESIRNVLNNNDIFRSTNKLVYYFNHIESKNDYYLITYPKDTIITAKNPEEFSINIACEWHKMGPNGYPLFKWLEITFADVYPMPYGCGSVHNHIFVNYLPNTNEVKKEITATECVIRAEPSMIIGLICDENEDVDPPDCFQDVASAKKLEVSQYMDTNFKYMTVNTSFRLFKVPDNSIKDKIIFYCRCVVKSDKETEEREKKETAKISVISIPRYNCNFFHYLRTPGISTTEIELCRGEVHPGGSFYIRSRVDGPIKEYKHYNYESKFFPDIKEEGTALMFAGSNEKFRTIVNVSEYMAFSGFTIESHEYADGSIHMEFTYPENAIVVMKTPTHTLEYEVVIRDSNYKLKAFMGIAYIYIAPSDPYTYGCGAGDNGIFREERSQYTVTKSHTSHGETNVVICKVESQEMTPIGFYCPPNAILDPPDCFNSVFLASTGRVVPLSEVAPYARALSSRNLKILDFVMSKEIKEQEATRAAEVIECKCNTLQGDLLAAIKVGIGQPTDDHGRPRHS</sequence>
<feature type="domain" description="6-Cys" evidence="9">
    <location>
        <begin position="474"/>
        <end position="610"/>
    </location>
</feature>
<evidence type="ECO:0000313" key="10">
    <source>
        <dbReference type="EMBL" id="KAK2195483.1"/>
    </source>
</evidence>
<evidence type="ECO:0000256" key="6">
    <source>
        <dbReference type="ARBA" id="ARBA00023157"/>
    </source>
</evidence>
<dbReference type="Gene3D" id="2.60.40.2860">
    <property type="match status" value="2"/>
</dbReference>
<dbReference type="AlphaFoldDB" id="A0AAD9PIL6"/>
<dbReference type="SMART" id="SM00970">
    <property type="entry name" value="s48_45"/>
    <property type="match status" value="2"/>
</dbReference>
<gene>
    <name evidence="10" type="ORF">BdWA1_003159</name>
</gene>
<keyword evidence="7" id="KW-0325">Glycoprotein</keyword>
<evidence type="ECO:0000256" key="2">
    <source>
        <dbReference type="ARBA" id="ARBA00004241"/>
    </source>
</evidence>
<keyword evidence="11" id="KW-1185">Reference proteome</keyword>
<dbReference type="EMBL" id="JALLKP010000004">
    <property type="protein sequence ID" value="KAK2195483.1"/>
    <property type="molecule type" value="Genomic_DNA"/>
</dbReference>
<feature type="signal peptide" evidence="8">
    <location>
        <begin position="1"/>
        <end position="21"/>
    </location>
</feature>
<dbReference type="GeneID" id="94337456"/>
<reference evidence="10" key="1">
    <citation type="journal article" date="2023" name="Nat. Microbiol.">
        <title>Babesia duncani multi-omics identifies virulence factors and drug targets.</title>
        <authorList>
            <person name="Singh P."/>
            <person name="Lonardi S."/>
            <person name="Liang Q."/>
            <person name="Vydyam P."/>
            <person name="Khabirova E."/>
            <person name="Fang T."/>
            <person name="Gihaz S."/>
            <person name="Thekkiniath J."/>
            <person name="Munshi M."/>
            <person name="Abel S."/>
            <person name="Ciampossin L."/>
            <person name="Batugedara G."/>
            <person name="Gupta M."/>
            <person name="Lu X.M."/>
            <person name="Lenz T."/>
            <person name="Chakravarty S."/>
            <person name="Cornillot E."/>
            <person name="Hu Y."/>
            <person name="Ma W."/>
            <person name="Gonzalez L.M."/>
            <person name="Sanchez S."/>
            <person name="Estrada K."/>
            <person name="Sanchez-Flores A."/>
            <person name="Montero E."/>
            <person name="Harb O.S."/>
            <person name="Le Roch K.G."/>
            <person name="Mamoun C.B."/>
        </authorList>
    </citation>
    <scope>NUCLEOTIDE SEQUENCE</scope>
    <source>
        <strain evidence="10">WA1</strain>
    </source>
</reference>
<dbReference type="KEGG" id="bdw:94337456"/>
<keyword evidence="4 8" id="KW-0732">Signal</keyword>
<dbReference type="Pfam" id="PF07422">
    <property type="entry name" value="s48_45"/>
    <property type="match status" value="2"/>
</dbReference>
<dbReference type="InterPro" id="IPR010884">
    <property type="entry name" value="6_CYS_dom"/>
</dbReference>
<dbReference type="RefSeq" id="XP_067802326.1">
    <property type="nucleotide sequence ID" value="XM_067948175.1"/>
</dbReference>
<evidence type="ECO:0000256" key="1">
    <source>
        <dbReference type="ARBA" id="ARBA00004236"/>
    </source>
</evidence>
<organism evidence="10 11">
    <name type="scientific">Babesia duncani</name>
    <dbReference type="NCBI Taxonomy" id="323732"/>
    <lineage>
        <taxon>Eukaryota</taxon>
        <taxon>Sar</taxon>
        <taxon>Alveolata</taxon>
        <taxon>Apicomplexa</taxon>
        <taxon>Aconoidasida</taxon>
        <taxon>Piroplasmida</taxon>
        <taxon>Babesiidae</taxon>
        <taxon>Babesia</taxon>
    </lineage>
</organism>
<evidence type="ECO:0000256" key="5">
    <source>
        <dbReference type="ARBA" id="ARBA00023136"/>
    </source>
</evidence>
<feature type="domain" description="6-Cys" evidence="9">
    <location>
        <begin position="191"/>
        <end position="320"/>
    </location>
</feature>
<dbReference type="Proteomes" id="UP001214638">
    <property type="component" value="Unassembled WGS sequence"/>
</dbReference>
<evidence type="ECO:0000256" key="4">
    <source>
        <dbReference type="ARBA" id="ARBA00022729"/>
    </source>
</evidence>
<keyword evidence="3" id="KW-1003">Cell membrane</keyword>
<dbReference type="GO" id="GO:0005886">
    <property type="term" value="C:plasma membrane"/>
    <property type="evidence" value="ECO:0007669"/>
    <property type="project" value="UniProtKB-SubCell"/>
</dbReference>
<comment type="subcellular location">
    <subcellularLocation>
        <location evidence="1">Cell membrane</location>
    </subcellularLocation>
    <subcellularLocation>
        <location evidence="2">Cell surface</location>
    </subcellularLocation>
</comment>
<evidence type="ECO:0000313" key="11">
    <source>
        <dbReference type="Proteomes" id="UP001214638"/>
    </source>
</evidence>
<name>A0AAD9PIL6_9APIC</name>
<keyword evidence="6" id="KW-1015">Disulfide bond</keyword>